<dbReference type="AlphaFoldDB" id="A0A1H3HA53"/>
<dbReference type="Pfam" id="PF01575">
    <property type="entry name" value="MaoC_dehydratas"/>
    <property type="match status" value="1"/>
</dbReference>
<proteinExistence type="predicted"/>
<sequence>MKYFEDFPAGTRFRTGTVRLQKDDIIAFAREHDPQPFHTDPEAAAKSPFGGLIASGFQTMLAAFNLSLRDGGWAEASMGSPGMDEIRWLRPVRPGSTLHVEGEVVSARPSRSKPDRGYAEIACTVFDKQHNVVMTYRATHILRRRPN</sequence>
<gene>
    <name evidence="2" type="ORF">SAMN05444340_103323</name>
</gene>
<dbReference type="PANTHER" id="PTHR43664:SF1">
    <property type="entry name" value="BETA-METHYLMALYL-COA DEHYDRATASE"/>
    <property type="match status" value="1"/>
</dbReference>
<dbReference type="PANTHER" id="PTHR43664">
    <property type="entry name" value="MONOAMINE OXIDASE-RELATED"/>
    <property type="match status" value="1"/>
</dbReference>
<dbReference type="InterPro" id="IPR029069">
    <property type="entry name" value="HotDog_dom_sf"/>
</dbReference>
<organism evidence="2 3">
    <name type="scientific">Citreimonas salinaria</name>
    <dbReference type="NCBI Taxonomy" id="321339"/>
    <lineage>
        <taxon>Bacteria</taxon>
        <taxon>Pseudomonadati</taxon>
        <taxon>Pseudomonadota</taxon>
        <taxon>Alphaproteobacteria</taxon>
        <taxon>Rhodobacterales</taxon>
        <taxon>Roseobacteraceae</taxon>
        <taxon>Citreimonas</taxon>
    </lineage>
</organism>
<evidence type="ECO:0000259" key="1">
    <source>
        <dbReference type="Pfam" id="PF01575"/>
    </source>
</evidence>
<reference evidence="2 3" key="1">
    <citation type="submission" date="2016-10" db="EMBL/GenBank/DDBJ databases">
        <authorList>
            <person name="de Groot N.N."/>
        </authorList>
    </citation>
    <scope>NUCLEOTIDE SEQUENCE [LARGE SCALE GENOMIC DNA]</scope>
    <source>
        <strain evidence="2 3">DSM 26880</strain>
    </source>
</reference>
<dbReference type="CDD" id="cd03454">
    <property type="entry name" value="YdeM"/>
    <property type="match status" value="1"/>
</dbReference>
<dbReference type="EMBL" id="FNPF01000003">
    <property type="protein sequence ID" value="SDY12361.1"/>
    <property type="molecule type" value="Genomic_DNA"/>
</dbReference>
<dbReference type="InterPro" id="IPR052342">
    <property type="entry name" value="MCH/BMMD"/>
</dbReference>
<dbReference type="STRING" id="321339.SAMN05444340_103323"/>
<name>A0A1H3HA53_9RHOB</name>
<evidence type="ECO:0000313" key="2">
    <source>
        <dbReference type="EMBL" id="SDY12361.1"/>
    </source>
</evidence>
<dbReference type="OrthoDB" id="9797938at2"/>
<protein>
    <submittedName>
        <fullName evidence="2">Acyl dehydratase</fullName>
    </submittedName>
</protein>
<feature type="domain" description="MaoC-like" evidence="1">
    <location>
        <begin position="11"/>
        <end position="111"/>
    </location>
</feature>
<dbReference type="Proteomes" id="UP000199286">
    <property type="component" value="Unassembled WGS sequence"/>
</dbReference>
<dbReference type="InterPro" id="IPR002539">
    <property type="entry name" value="MaoC-like_dom"/>
</dbReference>
<dbReference type="SUPFAM" id="SSF54637">
    <property type="entry name" value="Thioesterase/thiol ester dehydrase-isomerase"/>
    <property type="match status" value="1"/>
</dbReference>
<accession>A0A1H3HA53</accession>
<dbReference type="Gene3D" id="3.10.129.10">
    <property type="entry name" value="Hotdog Thioesterase"/>
    <property type="match status" value="1"/>
</dbReference>
<dbReference type="RefSeq" id="WP_089880624.1">
    <property type="nucleotide sequence ID" value="NZ_FNPF01000003.1"/>
</dbReference>
<evidence type="ECO:0000313" key="3">
    <source>
        <dbReference type="Proteomes" id="UP000199286"/>
    </source>
</evidence>
<keyword evidence="3" id="KW-1185">Reference proteome</keyword>